<dbReference type="InterPro" id="IPR011067">
    <property type="entry name" value="Plasmid_toxin/cell-grow_inhib"/>
</dbReference>
<dbReference type="Pfam" id="PF02452">
    <property type="entry name" value="PemK_toxin"/>
    <property type="match status" value="1"/>
</dbReference>
<gene>
    <name evidence="1" type="primary">mazF</name>
    <name evidence="1" type="ORF">ASN_2360</name>
</gene>
<dbReference type="GO" id="GO:0003677">
    <property type="term" value="F:DNA binding"/>
    <property type="evidence" value="ECO:0007669"/>
    <property type="project" value="InterPro"/>
</dbReference>
<dbReference type="Proteomes" id="UP000056109">
    <property type="component" value="Chromosome I"/>
</dbReference>
<evidence type="ECO:0000313" key="2">
    <source>
        <dbReference type="Proteomes" id="UP000056109"/>
    </source>
</evidence>
<name>A0A0U5BAV5_9PROT</name>
<proteinExistence type="predicted"/>
<dbReference type="KEGG" id="asz:ASN_2360"/>
<dbReference type="GeneID" id="34783388"/>
<evidence type="ECO:0000313" key="1">
    <source>
        <dbReference type="EMBL" id="CEF41651.1"/>
    </source>
</evidence>
<dbReference type="EMBL" id="LN606600">
    <property type="protein sequence ID" value="CEF41651.1"/>
    <property type="molecule type" value="Genomic_DNA"/>
</dbReference>
<dbReference type="InterPro" id="IPR003477">
    <property type="entry name" value="PemK-like"/>
</dbReference>
<organism evidence="1 2">
    <name type="scientific">Acetobacter senegalensis</name>
    <dbReference type="NCBI Taxonomy" id="446692"/>
    <lineage>
        <taxon>Bacteria</taxon>
        <taxon>Pseudomonadati</taxon>
        <taxon>Pseudomonadota</taxon>
        <taxon>Alphaproteobacteria</taxon>
        <taxon>Acetobacterales</taxon>
        <taxon>Acetobacteraceae</taxon>
        <taxon>Acetobacter</taxon>
    </lineage>
</organism>
<dbReference type="SUPFAM" id="SSF50118">
    <property type="entry name" value="Cell growth inhibitor/plasmid maintenance toxic component"/>
    <property type="match status" value="1"/>
</dbReference>
<accession>A0A0U5BAV5</accession>
<sequence>MKRGDLVTIAVNGDYGKPRPALVIQADAFSDLPAVTVLRLTSTVQDWPLFRITVVPSTTNGLRRLSQVMIDRAVSLPQEKIGPVFGHLEVSSLRQVDQALSVFLGLSVGRLP</sequence>
<dbReference type="PATRIC" id="fig|446692.3.peg.2448"/>
<protein>
    <submittedName>
        <fullName evidence="1">Transcriptional modulator of MazE/toxin, MazF</fullName>
    </submittedName>
</protein>
<reference evidence="2" key="1">
    <citation type="submission" date="2014-09" db="EMBL/GenBank/DDBJ databases">
        <authorList>
            <person name="Illeghems K.G."/>
        </authorList>
    </citation>
    <scope>NUCLEOTIDE SEQUENCE [LARGE SCALE GENOMIC DNA]</scope>
    <source>
        <strain evidence="2">108B</strain>
    </source>
</reference>
<dbReference type="Gene3D" id="2.30.30.110">
    <property type="match status" value="1"/>
</dbReference>
<dbReference type="RefSeq" id="WP_058989286.1">
    <property type="nucleotide sequence ID" value="NZ_LN606600.1"/>
</dbReference>
<keyword evidence="2" id="KW-1185">Reference proteome</keyword>
<dbReference type="AlphaFoldDB" id="A0A0U5BAV5"/>